<dbReference type="Proteomes" id="UP000813018">
    <property type="component" value="Unassembled WGS sequence"/>
</dbReference>
<gene>
    <name evidence="2" type="ORF">K0O23_02960</name>
</gene>
<accession>A0ABS7CQ88</accession>
<protein>
    <submittedName>
        <fullName evidence="2">Helix-turn-helix domain-containing protein</fullName>
    </submittedName>
</protein>
<dbReference type="Pfam" id="PF12728">
    <property type="entry name" value="HTH_17"/>
    <property type="match status" value="1"/>
</dbReference>
<dbReference type="InterPro" id="IPR041657">
    <property type="entry name" value="HTH_17"/>
</dbReference>
<evidence type="ECO:0000313" key="3">
    <source>
        <dbReference type="Proteomes" id="UP000813018"/>
    </source>
</evidence>
<dbReference type="EMBL" id="JAHYXK010000002">
    <property type="protein sequence ID" value="MBW7466012.1"/>
    <property type="molecule type" value="Genomic_DNA"/>
</dbReference>
<evidence type="ECO:0000259" key="1">
    <source>
        <dbReference type="Pfam" id="PF12728"/>
    </source>
</evidence>
<evidence type="ECO:0000313" key="2">
    <source>
        <dbReference type="EMBL" id="MBW7466012.1"/>
    </source>
</evidence>
<reference evidence="2 3" key="1">
    <citation type="journal article" date="2016" name="Int. J. Syst. Evol. Microbiol.">
        <title>Pontibacter aydingkolensis sp. nov., isolated from soil of a salt lake.</title>
        <authorList>
            <person name="Osman G."/>
            <person name="Zhang T."/>
            <person name="Lou K."/>
            <person name="Gao Y."/>
            <person name="Chang W."/>
            <person name="Lin Q."/>
            <person name="Yang H.M."/>
            <person name="Huo X.D."/>
            <person name="Wang N."/>
        </authorList>
    </citation>
    <scope>NUCLEOTIDE SEQUENCE [LARGE SCALE GENOMIC DNA]</scope>
    <source>
        <strain evidence="2 3">KACC 19255</strain>
    </source>
</reference>
<feature type="domain" description="Helix-turn-helix" evidence="1">
    <location>
        <begin position="28"/>
        <end position="77"/>
    </location>
</feature>
<dbReference type="RefSeq" id="WP_219875904.1">
    <property type="nucleotide sequence ID" value="NZ_JAHYXK010000002.1"/>
</dbReference>
<sequence>MTIEILVEKLNAIEQTLSKQNNYLKPVLNFKEACEYMGVSSSFLYKLTSARAIEHFCPNGKMLYFNRLALDAWMQRNPKRTVPTIQNAASTTVGRERA</sequence>
<comment type="caution">
    <text evidence="2">The sequence shown here is derived from an EMBL/GenBank/DDBJ whole genome shotgun (WGS) entry which is preliminary data.</text>
</comment>
<name>A0ABS7CQ88_9BACT</name>
<dbReference type="NCBIfam" id="TIGR01764">
    <property type="entry name" value="excise"/>
    <property type="match status" value="1"/>
</dbReference>
<organism evidence="2 3">
    <name type="scientific">Pontibacter aydingkolensis</name>
    <dbReference type="NCBI Taxonomy" id="1911536"/>
    <lineage>
        <taxon>Bacteria</taxon>
        <taxon>Pseudomonadati</taxon>
        <taxon>Bacteroidota</taxon>
        <taxon>Cytophagia</taxon>
        <taxon>Cytophagales</taxon>
        <taxon>Hymenobacteraceae</taxon>
        <taxon>Pontibacter</taxon>
    </lineage>
</organism>
<proteinExistence type="predicted"/>
<keyword evidence="3" id="KW-1185">Reference proteome</keyword>
<dbReference type="InterPro" id="IPR010093">
    <property type="entry name" value="SinI_DNA-bd"/>
</dbReference>